<feature type="compositionally biased region" description="Polar residues" evidence="1">
    <location>
        <begin position="22"/>
        <end position="38"/>
    </location>
</feature>
<dbReference type="Proteomes" id="UP001054821">
    <property type="component" value="Chromosome 6"/>
</dbReference>
<dbReference type="EMBL" id="JAJFAZ020000006">
    <property type="protein sequence ID" value="KAI5324799.1"/>
    <property type="molecule type" value="Genomic_DNA"/>
</dbReference>
<accession>A0AAD4VI81</accession>
<keyword evidence="3" id="KW-1185">Reference proteome</keyword>
<reference evidence="2 3" key="1">
    <citation type="journal article" date="2022" name="G3 (Bethesda)">
        <title>Whole-genome sequence and methylome profiling of the almond [Prunus dulcis (Mill.) D.A. Webb] cultivar 'Nonpareil'.</title>
        <authorList>
            <person name="D'Amico-Willman K.M."/>
            <person name="Ouma W.Z."/>
            <person name="Meulia T."/>
            <person name="Sideli G.M."/>
            <person name="Gradziel T.M."/>
            <person name="Fresnedo-Ramirez J."/>
        </authorList>
    </citation>
    <scope>NUCLEOTIDE SEQUENCE [LARGE SCALE GENOMIC DNA]</scope>
    <source>
        <strain evidence="2">Clone GOH B32 T37-40</strain>
    </source>
</reference>
<feature type="region of interest" description="Disordered" evidence="1">
    <location>
        <begin position="58"/>
        <end position="88"/>
    </location>
</feature>
<evidence type="ECO:0000313" key="3">
    <source>
        <dbReference type="Proteomes" id="UP001054821"/>
    </source>
</evidence>
<sequence>MIAAAEQPLQSSRLEYTAPREGQQSTCHGDQLTTSGDGQQPVCFGHQSTEQVLEEQQTLQEEEEHPIGPTGFGLELQPTICNGTEQQL</sequence>
<gene>
    <name evidence="2" type="ORF">L3X38_033872</name>
</gene>
<evidence type="ECO:0000256" key="1">
    <source>
        <dbReference type="SAM" id="MobiDB-lite"/>
    </source>
</evidence>
<name>A0AAD4VI81_PRUDU</name>
<proteinExistence type="predicted"/>
<feature type="region of interest" description="Disordered" evidence="1">
    <location>
        <begin position="1"/>
        <end position="39"/>
    </location>
</feature>
<organism evidence="2 3">
    <name type="scientific">Prunus dulcis</name>
    <name type="common">Almond</name>
    <name type="synonym">Amygdalus dulcis</name>
    <dbReference type="NCBI Taxonomy" id="3755"/>
    <lineage>
        <taxon>Eukaryota</taxon>
        <taxon>Viridiplantae</taxon>
        <taxon>Streptophyta</taxon>
        <taxon>Embryophyta</taxon>
        <taxon>Tracheophyta</taxon>
        <taxon>Spermatophyta</taxon>
        <taxon>Magnoliopsida</taxon>
        <taxon>eudicotyledons</taxon>
        <taxon>Gunneridae</taxon>
        <taxon>Pentapetalae</taxon>
        <taxon>rosids</taxon>
        <taxon>fabids</taxon>
        <taxon>Rosales</taxon>
        <taxon>Rosaceae</taxon>
        <taxon>Amygdaloideae</taxon>
        <taxon>Amygdaleae</taxon>
        <taxon>Prunus</taxon>
    </lineage>
</organism>
<comment type="caution">
    <text evidence="2">The sequence shown here is derived from an EMBL/GenBank/DDBJ whole genome shotgun (WGS) entry which is preliminary data.</text>
</comment>
<dbReference type="AlphaFoldDB" id="A0AAD4VI81"/>
<feature type="compositionally biased region" description="Polar residues" evidence="1">
    <location>
        <begin position="79"/>
        <end position="88"/>
    </location>
</feature>
<evidence type="ECO:0000313" key="2">
    <source>
        <dbReference type="EMBL" id="KAI5324799.1"/>
    </source>
</evidence>
<protein>
    <submittedName>
        <fullName evidence="2">Uncharacterized protein</fullName>
    </submittedName>
</protein>